<dbReference type="AlphaFoldDB" id="A0A0B7BUV8"/>
<gene>
    <name evidence="1" type="primary">ORF214121</name>
</gene>
<evidence type="ECO:0000313" key="1">
    <source>
        <dbReference type="EMBL" id="CEK96949.1"/>
    </source>
</evidence>
<organism evidence="1">
    <name type="scientific">Arion vulgaris</name>
    <dbReference type="NCBI Taxonomy" id="1028688"/>
    <lineage>
        <taxon>Eukaryota</taxon>
        <taxon>Metazoa</taxon>
        <taxon>Spiralia</taxon>
        <taxon>Lophotrochozoa</taxon>
        <taxon>Mollusca</taxon>
        <taxon>Gastropoda</taxon>
        <taxon>Heterobranchia</taxon>
        <taxon>Euthyneura</taxon>
        <taxon>Panpulmonata</taxon>
        <taxon>Eupulmonata</taxon>
        <taxon>Stylommatophora</taxon>
        <taxon>Helicina</taxon>
        <taxon>Arionoidea</taxon>
        <taxon>Arionidae</taxon>
        <taxon>Arion</taxon>
    </lineage>
</organism>
<name>A0A0B7BUV8_9EUPU</name>
<dbReference type="EMBL" id="HACG01050084">
    <property type="protein sequence ID" value="CEK96949.1"/>
    <property type="molecule type" value="Transcribed_RNA"/>
</dbReference>
<feature type="non-terminal residue" evidence="1">
    <location>
        <position position="1"/>
    </location>
</feature>
<reference evidence="1" key="1">
    <citation type="submission" date="2014-12" db="EMBL/GenBank/DDBJ databases">
        <title>Insight into the proteome of Arion vulgaris.</title>
        <authorList>
            <person name="Aradska J."/>
            <person name="Bulat T."/>
            <person name="Smidak R."/>
            <person name="Sarate P."/>
            <person name="Gangsoo J."/>
            <person name="Sialana F."/>
            <person name="Bilban M."/>
            <person name="Lubec G."/>
        </authorList>
    </citation>
    <scope>NUCLEOTIDE SEQUENCE</scope>
    <source>
        <tissue evidence="1">Skin</tissue>
    </source>
</reference>
<sequence length="49" mass="5918">SYLRMMMKHWKIGLLTHNQPEPQQHLPPIKEGSEHNCYSKFNTYYLIIT</sequence>
<protein>
    <submittedName>
        <fullName evidence="1">Uncharacterized protein</fullName>
    </submittedName>
</protein>
<accession>A0A0B7BUV8</accession>
<proteinExistence type="predicted"/>